<keyword evidence="4" id="KW-1185">Reference proteome</keyword>
<evidence type="ECO:0000256" key="1">
    <source>
        <dbReference type="SAM" id="MobiDB-lite"/>
    </source>
</evidence>
<sequence length="322" mass="34408">MTLSPHLPGATVHRVPIDGVELVVETLGQGPAALLLHGFPHTRAIWRDVAPRLAAAGFRAIAPDLHGLGDSTPAVRGYQASAIATDLLRMLDVLGDREAHVVGTDLGVTPAFAVAASSPERVTSLTLSEGLIGLLPGAEAFLRQGPPWWFGFHQAPGGLAEDVLENSADRYVRFFLSAGSRRGVPADLTRVIVEAYRGKTSLGNAFDHYRAMPATAEWIGNWAQDQRLTTPTLAIGGGVIGTATARQLEPITGCLDQHLLEDCGHITPIDQPDAFADLLIEHARAVMSSPLQDPSGTTPTEPTARGRGRLRREPHRLRTPRA</sequence>
<dbReference type="InterPro" id="IPR000639">
    <property type="entry name" value="Epox_hydrolase-like"/>
</dbReference>
<proteinExistence type="predicted"/>
<evidence type="ECO:0000313" key="3">
    <source>
        <dbReference type="EMBL" id="MFC4472024.1"/>
    </source>
</evidence>
<comment type="caution">
    <text evidence="3">The sequence shown here is derived from an EMBL/GenBank/DDBJ whole genome shotgun (WGS) entry which is preliminary data.</text>
</comment>
<organism evidence="3 4">
    <name type="scientific">Streptomyces xiangluensis</name>
    <dbReference type="NCBI Taxonomy" id="2665720"/>
    <lineage>
        <taxon>Bacteria</taxon>
        <taxon>Bacillati</taxon>
        <taxon>Actinomycetota</taxon>
        <taxon>Actinomycetes</taxon>
        <taxon>Kitasatosporales</taxon>
        <taxon>Streptomycetaceae</taxon>
        <taxon>Streptomyces</taxon>
    </lineage>
</organism>
<dbReference type="PRINTS" id="PR00412">
    <property type="entry name" value="EPOXHYDRLASE"/>
</dbReference>
<dbReference type="InterPro" id="IPR000073">
    <property type="entry name" value="AB_hydrolase_1"/>
</dbReference>
<protein>
    <submittedName>
        <fullName evidence="3">Alpha/beta fold hydrolase</fullName>
    </submittedName>
</protein>
<evidence type="ECO:0000313" key="4">
    <source>
        <dbReference type="Proteomes" id="UP001596012"/>
    </source>
</evidence>
<dbReference type="PRINTS" id="PR00111">
    <property type="entry name" value="ABHYDROLASE"/>
</dbReference>
<dbReference type="Pfam" id="PF00561">
    <property type="entry name" value="Abhydrolase_1"/>
    <property type="match status" value="1"/>
</dbReference>
<dbReference type="SUPFAM" id="SSF53474">
    <property type="entry name" value="alpha/beta-Hydrolases"/>
    <property type="match status" value="1"/>
</dbReference>
<dbReference type="EMBL" id="JBHSFG010000107">
    <property type="protein sequence ID" value="MFC4472024.1"/>
    <property type="molecule type" value="Genomic_DNA"/>
</dbReference>
<dbReference type="InterPro" id="IPR029058">
    <property type="entry name" value="AB_hydrolase_fold"/>
</dbReference>
<dbReference type="RefSeq" id="WP_386355109.1">
    <property type="nucleotide sequence ID" value="NZ_JBHSFG010000107.1"/>
</dbReference>
<reference evidence="4" key="1">
    <citation type="journal article" date="2019" name="Int. J. Syst. Evol. Microbiol.">
        <title>The Global Catalogue of Microorganisms (GCM) 10K type strain sequencing project: providing services to taxonomists for standard genome sequencing and annotation.</title>
        <authorList>
            <consortium name="The Broad Institute Genomics Platform"/>
            <consortium name="The Broad Institute Genome Sequencing Center for Infectious Disease"/>
            <person name="Wu L."/>
            <person name="Ma J."/>
        </authorList>
    </citation>
    <scope>NUCLEOTIDE SEQUENCE [LARGE SCALE GENOMIC DNA]</scope>
    <source>
        <strain evidence="4">DT43</strain>
    </source>
</reference>
<dbReference type="Proteomes" id="UP001596012">
    <property type="component" value="Unassembled WGS sequence"/>
</dbReference>
<dbReference type="PANTHER" id="PTHR43798">
    <property type="entry name" value="MONOACYLGLYCEROL LIPASE"/>
    <property type="match status" value="1"/>
</dbReference>
<dbReference type="GO" id="GO:0016787">
    <property type="term" value="F:hydrolase activity"/>
    <property type="evidence" value="ECO:0007669"/>
    <property type="project" value="UniProtKB-KW"/>
</dbReference>
<dbReference type="Gene3D" id="3.40.50.1820">
    <property type="entry name" value="alpha/beta hydrolase"/>
    <property type="match status" value="1"/>
</dbReference>
<feature type="region of interest" description="Disordered" evidence="1">
    <location>
        <begin position="287"/>
        <end position="322"/>
    </location>
</feature>
<evidence type="ECO:0000259" key="2">
    <source>
        <dbReference type="Pfam" id="PF00561"/>
    </source>
</evidence>
<accession>A0ABV8Z3F6</accession>
<feature type="compositionally biased region" description="Basic residues" evidence="1">
    <location>
        <begin position="306"/>
        <end position="322"/>
    </location>
</feature>
<dbReference type="InterPro" id="IPR050266">
    <property type="entry name" value="AB_hydrolase_sf"/>
</dbReference>
<feature type="compositionally biased region" description="Polar residues" evidence="1">
    <location>
        <begin position="289"/>
        <end position="300"/>
    </location>
</feature>
<feature type="domain" description="AB hydrolase-1" evidence="2">
    <location>
        <begin position="34"/>
        <end position="183"/>
    </location>
</feature>
<gene>
    <name evidence="3" type="ORF">ACFPH6_47400</name>
</gene>
<name>A0ABV8Z3F6_9ACTN</name>
<keyword evidence="3" id="KW-0378">Hydrolase</keyword>